<gene>
    <name evidence="6" type="ORF">FTV88_0290</name>
</gene>
<accession>A0A5Q2MYL5</accession>
<name>A0A5Q2MYL5_9FIRM</name>
<dbReference type="GO" id="GO:0000976">
    <property type="term" value="F:transcription cis-regulatory region binding"/>
    <property type="evidence" value="ECO:0007669"/>
    <property type="project" value="TreeGrafter"/>
</dbReference>
<organism evidence="6 7">
    <name type="scientific">Heliorestis convoluta</name>
    <dbReference type="NCBI Taxonomy" id="356322"/>
    <lineage>
        <taxon>Bacteria</taxon>
        <taxon>Bacillati</taxon>
        <taxon>Bacillota</taxon>
        <taxon>Clostridia</taxon>
        <taxon>Eubacteriales</taxon>
        <taxon>Heliobacteriaceae</taxon>
        <taxon>Heliorestis</taxon>
    </lineage>
</organism>
<keyword evidence="2" id="KW-0805">Transcription regulation</keyword>
<evidence type="ECO:0000256" key="1">
    <source>
        <dbReference type="ARBA" id="ARBA00009437"/>
    </source>
</evidence>
<evidence type="ECO:0000256" key="3">
    <source>
        <dbReference type="ARBA" id="ARBA00023125"/>
    </source>
</evidence>
<dbReference type="PRINTS" id="PR00039">
    <property type="entry name" value="HTHLYSR"/>
</dbReference>
<evidence type="ECO:0000256" key="2">
    <source>
        <dbReference type="ARBA" id="ARBA00023015"/>
    </source>
</evidence>
<feature type="domain" description="HTH lysR-type" evidence="5">
    <location>
        <begin position="1"/>
        <end position="48"/>
    </location>
</feature>
<comment type="similarity">
    <text evidence="1">Belongs to the LysR transcriptional regulatory family.</text>
</comment>
<dbReference type="EMBL" id="CP045875">
    <property type="protein sequence ID" value="QGG46469.1"/>
    <property type="molecule type" value="Genomic_DNA"/>
</dbReference>
<dbReference type="KEGG" id="hcv:FTV88_0290"/>
<dbReference type="PANTHER" id="PTHR30126">
    <property type="entry name" value="HTH-TYPE TRANSCRIPTIONAL REGULATOR"/>
    <property type="match status" value="1"/>
</dbReference>
<dbReference type="GO" id="GO:0003700">
    <property type="term" value="F:DNA-binding transcription factor activity"/>
    <property type="evidence" value="ECO:0007669"/>
    <property type="project" value="InterPro"/>
</dbReference>
<evidence type="ECO:0000259" key="5">
    <source>
        <dbReference type="PROSITE" id="PS50931"/>
    </source>
</evidence>
<dbReference type="CDD" id="cd05466">
    <property type="entry name" value="PBP2_LTTR_substrate"/>
    <property type="match status" value="1"/>
</dbReference>
<dbReference type="AlphaFoldDB" id="A0A5Q2MYL5"/>
<dbReference type="InterPro" id="IPR036390">
    <property type="entry name" value="WH_DNA-bd_sf"/>
</dbReference>
<dbReference type="InterPro" id="IPR005119">
    <property type="entry name" value="LysR_subst-bd"/>
</dbReference>
<keyword evidence="7" id="KW-1185">Reference proteome</keyword>
<dbReference type="Proteomes" id="UP000366051">
    <property type="component" value="Chromosome"/>
</dbReference>
<dbReference type="PANTHER" id="PTHR30126:SF64">
    <property type="entry name" value="HTH-TYPE TRANSCRIPTIONAL REGULATOR CITR"/>
    <property type="match status" value="1"/>
</dbReference>
<dbReference type="Pfam" id="PF00126">
    <property type="entry name" value="HTH_1"/>
    <property type="match status" value="1"/>
</dbReference>
<dbReference type="PROSITE" id="PS50931">
    <property type="entry name" value="HTH_LYSR"/>
    <property type="match status" value="1"/>
</dbReference>
<dbReference type="Pfam" id="PF03466">
    <property type="entry name" value="LysR_substrate"/>
    <property type="match status" value="1"/>
</dbReference>
<evidence type="ECO:0000256" key="4">
    <source>
        <dbReference type="ARBA" id="ARBA00023163"/>
    </source>
</evidence>
<evidence type="ECO:0000313" key="7">
    <source>
        <dbReference type="Proteomes" id="UP000366051"/>
    </source>
</evidence>
<keyword evidence="4" id="KW-0804">Transcription</keyword>
<dbReference type="SUPFAM" id="SSF46785">
    <property type="entry name" value="Winged helix' DNA-binding domain"/>
    <property type="match status" value="1"/>
</dbReference>
<dbReference type="InterPro" id="IPR000847">
    <property type="entry name" value="LysR_HTH_N"/>
</dbReference>
<proteinExistence type="inferred from homology"/>
<sequence>MVAKKGSISRAAEFLYITQPAVSRSIQQLEEKLGSVLFFRTPKGVRLTKDGELLFPYVEQAFNFISLGERSLTEVKDLQNGEISIGAGDTICKHYLPPYLKDFKRAHPGIGIHVSNQNTLSVIQMLKKGALDIGFVHLPVQDEQLMVYKIMEIQDCFVVGEKFKELARYPRTMKEVVEYPLILLEKGSSSRTYIEKVFSQHGLTVKPAFELSDFELNIQFALIDFGVASVIKNFIAKELKNQSLYEVNLTQPIPSRYIGVVHLKTIPLSVAAEKFLSFLLNKPEKEL</sequence>
<dbReference type="Gene3D" id="1.10.10.10">
    <property type="entry name" value="Winged helix-like DNA-binding domain superfamily/Winged helix DNA-binding domain"/>
    <property type="match status" value="1"/>
</dbReference>
<dbReference type="InterPro" id="IPR036388">
    <property type="entry name" value="WH-like_DNA-bd_sf"/>
</dbReference>
<protein>
    <submittedName>
        <fullName evidence="6">LysR family transcriptional regulator</fullName>
    </submittedName>
</protein>
<evidence type="ECO:0000313" key="6">
    <source>
        <dbReference type="EMBL" id="QGG46469.1"/>
    </source>
</evidence>
<dbReference type="Gene3D" id="3.40.190.290">
    <property type="match status" value="1"/>
</dbReference>
<dbReference type="SUPFAM" id="SSF53850">
    <property type="entry name" value="Periplasmic binding protein-like II"/>
    <property type="match status" value="1"/>
</dbReference>
<keyword evidence="3" id="KW-0238">DNA-binding</keyword>
<reference evidence="7" key="1">
    <citation type="submission" date="2019-11" db="EMBL/GenBank/DDBJ databases">
        <title>Genome sequence of Heliorestis convoluta strain HH, an alkaliphilic and minimalistic phototrophic bacterium from a soda lake in Egypt.</title>
        <authorList>
            <person name="Dewey E.D."/>
            <person name="Stokes L.M."/>
            <person name="Burchell B.M."/>
            <person name="Shaffer K.N."/>
            <person name="Huntington A.M."/>
            <person name="Baker J.M."/>
            <person name="Nadendla S."/>
            <person name="Giglio M.G."/>
            <person name="Touchman J.W."/>
            <person name="Blankenship R.E."/>
            <person name="Madigan M.T."/>
            <person name="Sattley W.M."/>
        </authorList>
    </citation>
    <scope>NUCLEOTIDE SEQUENCE [LARGE SCALE GENOMIC DNA]</scope>
    <source>
        <strain evidence="7">HH</strain>
    </source>
</reference>